<evidence type="ECO:0000256" key="1">
    <source>
        <dbReference type="ARBA" id="ARBA00001933"/>
    </source>
</evidence>
<dbReference type="InterPro" id="IPR000821">
    <property type="entry name" value="Ala_racemase"/>
</dbReference>
<dbReference type="RefSeq" id="WP_338450791.1">
    <property type="nucleotide sequence ID" value="NZ_CP137640.1"/>
</dbReference>
<dbReference type="SUPFAM" id="SSF50621">
    <property type="entry name" value="Alanine racemase C-terminal domain-like"/>
    <property type="match status" value="1"/>
</dbReference>
<feature type="domain" description="Alanine racemase C-terminal" evidence="5">
    <location>
        <begin position="246"/>
        <end position="371"/>
    </location>
</feature>
<accession>A0ABZ2CDQ3</accession>
<comment type="pathway">
    <text evidence="4">Amino-acid biosynthesis; D-alanine biosynthesis; D-alanine from L-alanine: step 1/1.</text>
</comment>
<dbReference type="PROSITE" id="PS00395">
    <property type="entry name" value="ALANINE_RACEMASE"/>
    <property type="match status" value="1"/>
</dbReference>
<feature type="active site" description="Proton acceptor; specific for L-alanine" evidence="4">
    <location>
        <position position="267"/>
    </location>
</feature>
<comment type="similarity">
    <text evidence="4">Belongs to the alanine racemase family.</text>
</comment>
<evidence type="ECO:0000313" key="7">
    <source>
        <dbReference type="Proteomes" id="UP001357223"/>
    </source>
</evidence>
<organism evidence="6 7">
    <name type="scientific">Niallia oryzisoli</name>
    <dbReference type="NCBI Taxonomy" id="1737571"/>
    <lineage>
        <taxon>Bacteria</taxon>
        <taxon>Bacillati</taxon>
        <taxon>Bacillota</taxon>
        <taxon>Bacilli</taxon>
        <taxon>Bacillales</taxon>
        <taxon>Bacillaceae</taxon>
        <taxon>Niallia</taxon>
    </lineage>
</organism>
<comment type="function">
    <text evidence="4">Catalyzes the interconversion of L-alanine and D-alanine. May also act on other amino acids.</text>
</comment>
<dbReference type="PANTHER" id="PTHR30511:SF0">
    <property type="entry name" value="ALANINE RACEMASE, CATABOLIC-RELATED"/>
    <property type="match status" value="1"/>
</dbReference>
<dbReference type="Pfam" id="PF00842">
    <property type="entry name" value="Ala_racemase_C"/>
    <property type="match status" value="1"/>
</dbReference>
<gene>
    <name evidence="6" type="primary">alr</name>
    <name evidence="6" type="ORF">R4Z09_02205</name>
</gene>
<dbReference type="InterPro" id="IPR009006">
    <property type="entry name" value="Ala_racemase/Decarboxylase_C"/>
</dbReference>
<feature type="modified residue" description="N6-(pyridoxal phosphate)lysine" evidence="4">
    <location>
        <position position="41"/>
    </location>
</feature>
<evidence type="ECO:0000256" key="4">
    <source>
        <dbReference type="HAMAP-Rule" id="MF_01201"/>
    </source>
</evidence>
<name>A0ABZ2CDQ3_9BACI</name>
<dbReference type="EC" id="5.1.1.1" evidence="4"/>
<dbReference type="InterPro" id="IPR020622">
    <property type="entry name" value="Ala_racemase_pyridoxalP-BS"/>
</dbReference>
<dbReference type="GO" id="GO:0008784">
    <property type="term" value="F:alanine racemase activity"/>
    <property type="evidence" value="ECO:0007669"/>
    <property type="project" value="UniProtKB-EC"/>
</dbReference>
<dbReference type="EMBL" id="CP137640">
    <property type="protein sequence ID" value="WVX81881.1"/>
    <property type="molecule type" value="Genomic_DNA"/>
</dbReference>
<evidence type="ECO:0000256" key="3">
    <source>
        <dbReference type="ARBA" id="ARBA00023235"/>
    </source>
</evidence>
<dbReference type="PRINTS" id="PR00992">
    <property type="entry name" value="ALARACEMASE"/>
</dbReference>
<evidence type="ECO:0000256" key="2">
    <source>
        <dbReference type="ARBA" id="ARBA00022898"/>
    </source>
</evidence>
<dbReference type="Pfam" id="PF01168">
    <property type="entry name" value="Ala_racemase_N"/>
    <property type="match status" value="1"/>
</dbReference>
<feature type="binding site" evidence="4">
    <location>
        <position position="314"/>
    </location>
    <ligand>
        <name>substrate</name>
    </ligand>
</feature>
<evidence type="ECO:0000259" key="5">
    <source>
        <dbReference type="SMART" id="SM01005"/>
    </source>
</evidence>
<dbReference type="CDD" id="cd00430">
    <property type="entry name" value="PLPDE_III_AR"/>
    <property type="match status" value="1"/>
</dbReference>
<sequence length="384" mass="42930">MGVQSFYRDTWAEINLDNIYYNVESLKNILPGNVTLFAVVKANAYGHGDIQVARTAVSAGASYIAVALIDEAIALRKKGLKEPILVLGASKPENAVIAAENDITLTVFQKEWIDKAKKFLQESKPVKVHIKIDTGMGRIGVKTKQELKEVESAIRENSCFYLEGAFTHFATADQLEITYYKEQLALFNDLVESFEKRPELVHCSNSAAALRYPESYFNGVRFGISMYGLSPSKEIESELPYPLKEAFSLRTKLVHVKQIQPGEKVGYGATYEAQAQEWIGTVPIGYADGWIRKLRGQEVLVDGKRVPIVGRICMDQTMIKLPNYLPVGTDVTLIGRQGDEFISVNEIADELETINYEVTCMMSYRIPRVFIQNGKIVEVVNGLL</sequence>
<dbReference type="HAMAP" id="MF_01201">
    <property type="entry name" value="Ala_racemase"/>
    <property type="match status" value="1"/>
</dbReference>
<dbReference type="InterPro" id="IPR001608">
    <property type="entry name" value="Ala_racemase_N"/>
</dbReference>
<feature type="active site" description="Proton acceptor; specific for D-alanine" evidence="4">
    <location>
        <position position="41"/>
    </location>
</feature>
<dbReference type="PANTHER" id="PTHR30511">
    <property type="entry name" value="ALANINE RACEMASE"/>
    <property type="match status" value="1"/>
</dbReference>
<comment type="cofactor">
    <cofactor evidence="1 4">
        <name>pyridoxal 5'-phosphate</name>
        <dbReference type="ChEBI" id="CHEBI:597326"/>
    </cofactor>
</comment>
<dbReference type="InterPro" id="IPR011079">
    <property type="entry name" value="Ala_racemase_C"/>
</dbReference>
<feature type="binding site" evidence="4">
    <location>
        <position position="138"/>
    </location>
    <ligand>
        <name>substrate</name>
    </ligand>
</feature>
<keyword evidence="7" id="KW-1185">Reference proteome</keyword>
<dbReference type="Gene3D" id="2.40.37.10">
    <property type="entry name" value="Lyase, Ornithine Decarboxylase, Chain A, domain 1"/>
    <property type="match status" value="1"/>
</dbReference>
<evidence type="ECO:0000313" key="6">
    <source>
        <dbReference type="EMBL" id="WVX81881.1"/>
    </source>
</evidence>
<dbReference type="SMART" id="SM01005">
    <property type="entry name" value="Ala_racemase_C"/>
    <property type="match status" value="1"/>
</dbReference>
<keyword evidence="3 4" id="KW-0413">Isomerase</keyword>
<dbReference type="NCBIfam" id="TIGR00492">
    <property type="entry name" value="alr"/>
    <property type="match status" value="1"/>
</dbReference>
<dbReference type="Proteomes" id="UP001357223">
    <property type="component" value="Chromosome"/>
</dbReference>
<dbReference type="InterPro" id="IPR029066">
    <property type="entry name" value="PLP-binding_barrel"/>
</dbReference>
<comment type="catalytic activity">
    <reaction evidence="4">
        <text>L-alanine = D-alanine</text>
        <dbReference type="Rhea" id="RHEA:20249"/>
        <dbReference type="ChEBI" id="CHEBI:57416"/>
        <dbReference type="ChEBI" id="CHEBI:57972"/>
        <dbReference type="EC" id="5.1.1.1"/>
    </reaction>
</comment>
<protein>
    <recommendedName>
        <fullName evidence="4">Alanine racemase</fullName>
        <ecNumber evidence="4">5.1.1.1</ecNumber>
    </recommendedName>
</protein>
<dbReference type="Gene3D" id="3.20.20.10">
    <property type="entry name" value="Alanine racemase"/>
    <property type="match status" value="1"/>
</dbReference>
<proteinExistence type="inferred from homology"/>
<dbReference type="SUPFAM" id="SSF51419">
    <property type="entry name" value="PLP-binding barrel"/>
    <property type="match status" value="1"/>
</dbReference>
<keyword evidence="2 4" id="KW-0663">Pyridoxal phosphate</keyword>
<reference evidence="6 7" key="1">
    <citation type="submission" date="2023-10" db="EMBL/GenBank/DDBJ databases">
        <title>Niallia locisalis sp.nov. isolated from a salt pond sample.</title>
        <authorList>
            <person name="Li X.-J."/>
            <person name="Dong L."/>
        </authorList>
    </citation>
    <scope>NUCLEOTIDE SEQUENCE [LARGE SCALE GENOMIC DNA]</scope>
    <source>
        <strain evidence="6 7">DSM 29761</strain>
    </source>
</reference>